<keyword evidence="2" id="KW-1185">Reference proteome</keyword>
<dbReference type="STRING" id="519452.SAMN04488139_0106"/>
<evidence type="ECO:0000313" key="2">
    <source>
        <dbReference type="Proteomes" id="UP000286985"/>
    </source>
</evidence>
<organism evidence="1 2">
    <name type="scientific">Pseudidiomarina donghaiensis</name>
    <dbReference type="NCBI Taxonomy" id="519452"/>
    <lineage>
        <taxon>Bacteria</taxon>
        <taxon>Pseudomonadati</taxon>
        <taxon>Pseudomonadota</taxon>
        <taxon>Gammaproteobacteria</taxon>
        <taxon>Alteromonadales</taxon>
        <taxon>Idiomarinaceae</taxon>
        <taxon>Pseudidiomarina</taxon>
    </lineage>
</organism>
<name>A0A432XAZ6_9GAMM</name>
<sequence length="128" mass="14835">MNITKESELMALHRAIIEAKFKESHEDSAIPYSGILSDLSERIVTNIIQTLSENGEHDEAKSWASIVKLNEDWHGYGCIKNWIQKTESWVDMSVEDKSQFIKVLCSPYQPSKHQENDLIEFGDRHWKT</sequence>
<dbReference type="OrthoDB" id="5957545at2"/>
<accession>A0A432XAZ6</accession>
<proteinExistence type="predicted"/>
<dbReference type="EMBL" id="PIPU01000012">
    <property type="protein sequence ID" value="RUO45865.1"/>
    <property type="molecule type" value="Genomic_DNA"/>
</dbReference>
<comment type="caution">
    <text evidence="1">The sequence shown here is derived from an EMBL/GenBank/DDBJ whole genome shotgun (WGS) entry which is preliminary data.</text>
</comment>
<evidence type="ECO:0000313" key="1">
    <source>
        <dbReference type="EMBL" id="RUO45865.1"/>
    </source>
</evidence>
<dbReference type="RefSeq" id="WP_092842188.1">
    <property type="nucleotide sequence ID" value="NZ_FPCF01000013.1"/>
</dbReference>
<reference evidence="2" key="1">
    <citation type="journal article" date="2018" name="Front. Microbiol.">
        <title>Genome-Based Analysis Reveals the Taxonomy and Diversity of the Family Idiomarinaceae.</title>
        <authorList>
            <person name="Liu Y."/>
            <person name="Lai Q."/>
            <person name="Shao Z."/>
        </authorList>
    </citation>
    <scope>NUCLEOTIDE SEQUENCE [LARGE SCALE GENOMIC DNA]</scope>
    <source>
        <strain evidence="2">908033</strain>
    </source>
</reference>
<dbReference type="AlphaFoldDB" id="A0A432XAZ6"/>
<dbReference type="Proteomes" id="UP000286985">
    <property type="component" value="Unassembled WGS sequence"/>
</dbReference>
<gene>
    <name evidence="1" type="ORF">CWE24_12485</name>
</gene>
<protein>
    <submittedName>
        <fullName evidence="1">Uncharacterized protein</fullName>
    </submittedName>
</protein>